<proteinExistence type="predicted"/>
<keyword evidence="2" id="KW-1185">Reference proteome</keyword>
<accession>A0ABN5BDC1</accession>
<organism evidence="1 2">
    <name type="scientific">Blastomonas fulva</name>
    <dbReference type="NCBI Taxonomy" id="1550728"/>
    <lineage>
        <taxon>Bacteria</taxon>
        <taxon>Pseudomonadati</taxon>
        <taxon>Pseudomonadota</taxon>
        <taxon>Alphaproteobacteria</taxon>
        <taxon>Sphingomonadales</taxon>
        <taxon>Sphingomonadaceae</taxon>
        <taxon>Blastomonas</taxon>
    </lineage>
</organism>
<reference evidence="1 2" key="1">
    <citation type="submission" date="2017-03" db="EMBL/GenBank/DDBJ databases">
        <title>Complete genome sequence of Blastomonas fulva degrading microcsystin LR.</title>
        <authorList>
            <person name="Lee H.-g."/>
            <person name="Jin L."/>
            <person name="oh H.-M."/>
        </authorList>
    </citation>
    <scope>NUCLEOTIDE SEQUENCE [LARGE SCALE GENOMIC DNA]</scope>
    <source>
        <strain evidence="1 2">T2</strain>
    </source>
</reference>
<gene>
    <name evidence="1" type="ORF">B5J99_18515</name>
</gene>
<name>A0ABN5BDC1_9SPHN</name>
<dbReference type="EMBL" id="CP020083">
    <property type="protein sequence ID" value="ASR53659.1"/>
    <property type="molecule type" value="Genomic_DNA"/>
</dbReference>
<evidence type="ECO:0000313" key="2">
    <source>
        <dbReference type="Proteomes" id="UP000258016"/>
    </source>
</evidence>
<dbReference type="Proteomes" id="UP000258016">
    <property type="component" value="Chromosome"/>
</dbReference>
<protein>
    <submittedName>
        <fullName evidence="1">Uncharacterized protein</fullName>
    </submittedName>
</protein>
<sequence length="67" mass="7763">MVRNWLVHHAGAVNIGASKIQGDYAAFQEWHWERELAQGASEDDIRDYPTIQLISAMRRWVDEGRPL</sequence>
<evidence type="ECO:0000313" key="1">
    <source>
        <dbReference type="EMBL" id="ASR53659.1"/>
    </source>
</evidence>